<accession>A0A424YCS2</accession>
<protein>
    <submittedName>
        <fullName evidence="2">Insulinase family protein</fullName>
    </submittedName>
</protein>
<evidence type="ECO:0000313" key="3">
    <source>
        <dbReference type="Proteomes" id="UP000285138"/>
    </source>
</evidence>
<feature type="non-terminal residue" evidence="2">
    <location>
        <position position="275"/>
    </location>
</feature>
<evidence type="ECO:0000313" key="2">
    <source>
        <dbReference type="EMBL" id="RQD75073.1"/>
    </source>
</evidence>
<dbReference type="EMBL" id="QZAA01000171">
    <property type="protein sequence ID" value="RQD75073.1"/>
    <property type="molecule type" value="Genomic_DNA"/>
</dbReference>
<dbReference type="Pfam" id="PF05193">
    <property type="entry name" value="Peptidase_M16_C"/>
    <property type="match status" value="1"/>
</dbReference>
<name>A0A424YCS2_9FIRM</name>
<dbReference type="GO" id="GO:0046872">
    <property type="term" value="F:metal ion binding"/>
    <property type="evidence" value="ECO:0007669"/>
    <property type="project" value="InterPro"/>
</dbReference>
<dbReference type="AlphaFoldDB" id="A0A424YCS2"/>
<dbReference type="Gene3D" id="3.30.830.10">
    <property type="entry name" value="Metalloenzyme, LuxS/M16 peptidase-like"/>
    <property type="match status" value="1"/>
</dbReference>
<feature type="domain" description="Peptidase M16 C-terminal" evidence="1">
    <location>
        <begin position="184"/>
        <end position="268"/>
    </location>
</feature>
<dbReference type="SUPFAM" id="SSF63411">
    <property type="entry name" value="LuxS/MPP-like metallohydrolase"/>
    <property type="match status" value="1"/>
</dbReference>
<comment type="caution">
    <text evidence="2">The sequence shown here is derived from an EMBL/GenBank/DDBJ whole genome shotgun (WGS) entry which is preliminary data.</text>
</comment>
<dbReference type="InterPro" id="IPR007863">
    <property type="entry name" value="Peptidase_M16_C"/>
</dbReference>
<proteinExistence type="predicted"/>
<organism evidence="2 3">
    <name type="scientific">Candidatus Syntrophonatronum acetioxidans</name>
    <dbReference type="NCBI Taxonomy" id="1795816"/>
    <lineage>
        <taxon>Bacteria</taxon>
        <taxon>Bacillati</taxon>
        <taxon>Bacillota</taxon>
        <taxon>Clostridia</taxon>
        <taxon>Eubacteriales</taxon>
        <taxon>Syntrophomonadaceae</taxon>
        <taxon>Candidatus Syntrophonatronum</taxon>
    </lineage>
</organism>
<reference evidence="2 3" key="1">
    <citation type="submission" date="2018-08" db="EMBL/GenBank/DDBJ databases">
        <title>The metabolism and importance of syntrophic acetate oxidation coupled to methane or sulfide production in haloalkaline environments.</title>
        <authorList>
            <person name="Timmers P.H.A."/>
            <person name="Vavourakis C.D."/>
            <person name="Sorokin D.Y."/>
            <person name="Sinninghe Damste J.S."/>
            <person name="Muyzer G."/>
            <person name="Stams A.J.M."/>
            <person name="Plugge C.M."/>
        </authorList>
    </citation>
    <scope>NUCLEOTIDE SEQUENCE [LARGE SCALE GENOMIC DNA]</scope>
    <source>
        <strain evidence="2">MSAO_Bac1</strain>
    </source>
</reference>
<evidence type="ECO:0000259" key="1">
    <source>
        <dbReference type="Pfam" id="PF05193"/>
    </source>
</evidence>
<gene>
    <name evidence="2" type="ORF">D5R97_06900</name>
</gene>
<sequence length="275" mass="32051">MTNFTTHELPGGINLHFYPTEKFKTIVFSVFLHQNLRRELAASTALLPYVLERGTEKWPTTRELVKGMEELYGADILTDIIKRGERHVLQFILEIVNPLFVPGEENLEEKGLEFLKEVLANPVLEEGRFKESYVKREKELLKNRIEGLINDKVSYALERCIQEMCRDENYGVFRLGKVEDLAEITPQNLYEYYRDLLARAPLDVFVLGKISPAEILPLMERVFDFKREDSWEIEPTQIYKEVGEPRYVEEKLDVSQGKLTLGYRTNTSVTDGDFY</sequence>
<dbReference type="InterPro" id="IPR011249">
    <property type="entry name" value="Metalloenz_LuxS/M16"/>
</dbReference>
<dbReference type="Proteomes" id="UP000285138">
    <property type="component" value="Unassembled WGS sequence"/>
</dbReference>